<protein>
    <submittedName>
        <fullName evidence="2">Iron complex transport system substrate-binding protein</fullName>
    </submittedName>
</protein>
<dbReference type="Proteomes" id="UP000198658">
    <property type="component" value="Unassembled WGS sequence"/>
</dbReference>
<sequence>MEECRAAARQIAGMSVSVKKLFLLSLLLLPLPAAAYERIASLNLCLDQILLNWVAPEKIASVTWLSANEHYRSAPLPEQVHLNRGRAEELLRLQPDLILVGQFGAQRAARRLRDLGLNVVAIPDAYSLEQLRDQLGALENTLGQLQPLQKQKQQLDKLLAAPMPPAQASALILSANNITYGDGMLEHQLLERAGFRNLAAKQGVKQLGRVSLEEVIAAQPDLLVFYGGEKDFAVAHLAARHPALKNYIDSGRTYTLPAELGFCPALVAADVLQQLTDKRKSFVEAR</sequence>
<name>A0A1H4BDP3_9GAMM</name>
<proteinExistence type="predicted"/>
<dbReference type="PANTHER" id="PTHR30535:SF34">
    <property type="entry name" value="MOLYBDATE-BINDING PROTEIN MOLA"/>
    <property type="match status" value="1"/>
</dbReference>
<dbReference type="OrthoDB" id="6869405at2"/>
<dbReference type="STRING" id="658218.SAMN05216562_3233"/>
<evidence type="ECO:0000259" key="1">
    <source>
        <dbReference type="PROSITE" id="PS50983"/>
    </source>
</evidence>
<keyword evidence="3" id="KW-1185">Reference proteome</keyword>
<dbReference type="InterPro" id="IPR050902">
    <property type="entry name" value="ABC_Transporter_SBP"/>
</dbReference>
<feature type="domain" description="Fe/B12 periplasmic-binding" evidence="1">
    <location>
        <begin position="38"/>
        <end position="286"/>
    </location>
</feature>
<dbReference type="InterPro" id="IPR002491">
    <property type="entry name" value="ABC_transptr_periplasmic_BD"/>
</dbReference>
<reference evidence="3" key="1">
    <citation type="submission" date="2016-10" db="EMBL/GenBank/DDBJ databases">
        <authorList>
            <person name="Varghese N."/>
            <person name="Submissions S."/>
        </authorList>
    </citation>
    <scope>NUCLEOTIDE SEQUENCE [LARGE SCALE GENOMIC DNA]</scope>
    <source>
        <strain evidence="3">CGMCC 1.10657</strain>
    </source>
</reference>
<dbReference type="Gene3D" id="3.40.50.1980">
    <property type="entry name" value="Nitrogenase molybdenum iron protein domain"/>
    <property type="match status" value="2"/>
</dbReference>
<dbReference type="GO" id="GO:0071281">
    <property type="term" value="P:cellular response to iron ion"/>
    <property type="evidence" value="ECO:0007669"/>
    <property type="project" value="TreeGrafter"/>
</dbReference>
<evidence type="ECO:0000313" key="3">
    <source>
        <dbReference type="Proteomes" id="UP000198658"/>
    </source>
</evidence>
<gene>
    <name evidence="2" type="ORF">SAMN05216562_3233</name>
</gene>
<evidence type="ECO:0000313" key="2">
    <source>
        <dbReference type="EMBL" id="SEA46240.1"/>
    </source>
</evidence>
<dbReference type="AlphaFoldDB" id="A0A1H4BDP3"/>
<dbReference type="Pfam" id="PF01497">
    <property type="entry name" value="Peripla_BP_2"/>
    <property type="match status" value="1"/>
</dbReference>
<dbReference type="SUPFAM" id="SSF53807">
    <property type="entry name" value="Helical backbone' metal receptor"/>
    <property type="match status" value="1"/>
</dbReference>
<dbReference type="PROSITE" id="PS50983">
    <property type="entry name" value="FE_B12_PBP"/>
    <property type="match status" value="1"/>
</dbReference>
<dbReference type="EMBL" id="FNQO01000005">
    <property type="protein sequence ID" value="SEA46240.1"/>
    <property type="molecule type" value="Genomic_DNA"/>
</dbReference>
<dbReference type="PANTHER" id="PTHR30535">
    <property type="entry name" value="VITAMIN B12-BINDING PROTEIN"/>
    <property type="match status" value="1"/>
</dbReference>
<accession>A0A1H4BDP3</accession>
<organism evidence="2 3">
    <name type="scientific">Microbulbifer marinus</name>
    <dbReference type="NCBI Taxonomy" id="658218"/>
    <lineage>
        <taxon>Bacteria</taxon>
        <taxon>Pseudomonadati</taxon>
        <taxon>Pseudomonadota</taxon>
        <taxon>Gammaproteobacteria</taxon>
        <taxon>Cellvibrionales</taxon>
        <taxon>Microbulbiferaceae</taxon>
        <taxon>Microbulbifer</taxon>
    </lineage>
</organism>